<keyword evidence="2" id="KW-0472">Membrane</keyword>
<feature type="region of interest" description="Disordered" evidence="1">
    <location>
        <begin position="1"/>
        <end position="48"/>
    </location>
</feature>
<dbReference type="EMBL" id="JROM01000021">
    <property type="protein sequence ID" value="KHE74472.1"/>
    <property type="molecule type" value="Genomic_DNA"/>
</dbReference>
<dbReference type="RefSeq" id="WP_035963628.1">
    <property type="nucleotide sequence ID" value="NZ_JAQDQR010000004.1"/>
</dbReference>
<organism evidence="3 4">
    <name type="scientific">Kocuria marina</name>
    <dbReference type="NCBI Taxonomy" id="223184"/>
    <lineage>
        <taxon>Bacteria</taxon>
        <taxon>Bacillati</taxon>
        <taxon>Actinomycetota</taxon>
        <taxon>Actinomycetes</taxon>
        <taxon>Micrococcales</taxon>
        <taxon>Micrococcaceae</taxon>
        <taxon>Kocuria</taxon>
    </lineage>
</organism>
<keyword evidence="2" id="KW-1133">Transmembrane helix</keyword>
<keyword evidence="2" id="KW-0812">Transmembrane</keyword>
<reference evidence="3 4" key="1">
    <citation type="submission" date="2014-09" db="EMBL/GenBank/DDBJ databases">
        <title>High-quality draft genome sequence of Kocuria marina SO9-6, an actinobacterium isolated from a copper mine.</title>
        <authorList>
            <person name="Castro D.B."/>
            <person name="Pereira L.B."/>
            <person name="Silva M.V."/>
            <person name="Silva B.P."/>
            <person name="Zanardi B.R."/>
            <person name="Carlos C."/>
            <person name="Belgini D.R."/>
            <person name="Limache E.G."/>
            <person name="Lacerda G.V."/>
            <person name="Nery M.B."/>
            <person name="Gomes M.B."/>
            <person name="Souza S."/>
            <person name="Silva T.M."/>
            <person name="Rodrigues V.D."/>
            <person name="Paulino L.C."/>
            <person name="Vicentini R."/>
            <person name="Ferraz L.F."/>
            <person name="Ottoboni L.M."/>
        </authorList>
    </citation>
    <scope>NUCLEOTIDE SEQUENCE [LARGE SCALE GENOMIC DNA]</scope>
    <source>
        <strain evidence="3 4">SO9-6</strain>
    </source>
</reference>
<protein>
    <submittedName>
        <fullName evidence="3">Uncharacterized protein</fullName>
    </submittedName>
</protein>
<feature type="compositionally biased region" description="Basic and acidic residues" evidence="1">
    <location>
        <begin position="116"/>
        <end position="126"/>
    </location>
</feature>
<gene>
    <name evidence="3" type="ORF">AS25_06555</name>
</gene>
<evidence type="ECO:0000313" key="4">
    <source>
        <dbReference type="Proteomes" id="UP000030664"/>
    </source>
</evidence>
<dbReference type="AlphaFoldDB" id="A0A0B0DEA0"/>
<feature type="transmembrane region" description="Helical" evidence="2">
    <location>
        <begin position="53"/>
        <end position="75"/>
    </location>
</feature>
<feature type="transmembrane region" description="Helical" evidence="2">
    <location>
        <begin position="81"/>
        <end position="102"/>
    </location>
</feature>
<proteinExistence type="predicted"/>
<accession>A0A0B0DEA0</accession>
<dbReference type="Proteomes" id="UP000030664">
    <property type="component" value="Unassembled WGS sequence"/>
</dbReference>
<evidence type="ECO:0000313" key="3">
    <source>
        <dbReference type="EMBL" id="KHE74472.1"/>
    </source>
</evidence>
<dbReference type="eggNOG" id="ENOG502ZUG1">
    <property type="taxonomic scope" value="Bacteria"/>
</dbReference>
<feature type="region of interest" description="Disordered" evidence="1">
    <location>
        <begin position="107"/>
        <end position="143"/>
    </location>
</feature>
<comment type="caution">
    <text evidence="3">The sequence shown here is derived from an EMBL/GenBank/DDBJ whole genome shotgun (WGS) entry which is preliminary data.</text>
</comment>
<evidence type="ECO:0000256" key="1">
    <source>
        <dbReference type="SAM" id="MobiDB-lite"/>
    </source>
</evidence>
<evidence type="ECO:0000256" key="2">
    <source>
        <dbReference type="SAM" id="Phobius"/>
    </source>
</evidence>
<sequence>MVRRAETHTSDQYSAGRTVEDGSHAVTEDHRAARSDHDSASRRKPQYSGQDDVVKNAILFGGGFITILVSLYLFASYPDSWLLFLLGILAYGLALMVPTTILNGSTAKHSTGGKEVTLDLPRDSSEMARQPIGAGQRQDNVSH</sequence>
<feature type="compositionally biased region" description="Basic and acidic residues" evidence="1">
    <location>
        <begin position="18"/>
        <end position="41"/>
    </location>
</feature>
<name>A0A0B0DEA0_9MICC</name>